<evidence type="ECO:0000313" key="2">
    <source>
        <dbReference type="Proteomes" id="UP000030848"/>
    </source>
</evidence>
<sequence>MRGEPPSAVVPSRDPWPVFRRHSTVLTRAADLVARRRGRS</sequence>
<dbReference type="Proteomes" id="UP000030848">
    <property type="component" value="Unassembled WGS sequence"/>
</dbReference>
<name>A0A837DFU8_9PSEU</name>
<gene>
    <name evidence="1" type="ORF">MINT15_01690</name>
</gene>
<comment type="caution">
    <text evidence="1">The sequence shown here is derived from an EMBL/GenBank/DDBJ whole genome shotgun (WGS) entry which is preliminary data.</text>
</comment>
<protein>
    <submittedName>
        <fullName evidence="1">Uncharacterized protein</fullName>
    </submittedName>
</protein>
<evidence type="ECO:0000313" key="1">
    <source>
        <dbReference type="EMBL" id="KHF45868.1"/>
    </source>
</evidence>
<accession>A0A837DFU8</accession>
<proteinExistence type="predicted"/>
<dbReference type="AlphaFoldDB" id="A0A837DFU8"/>
<reference evidence="1 2" key="1">
    <citation type="submission" date="2014-10" db="EMBL/GenBank/DDBJ databases">
        <title>Genome sequence of Micropolyspora internatus JCM3315.</title>
        <authorList>
            <person name="Shin S.-K."/>
            <person name="Yi H."/>
        </authorList>
    </citation>
    <scope>NUCLEOTIDE SEQUENCE [LARGE SCALE GENOMIC DNA]</scope>
    <source>
        <strain evidence="1 2">JCM 3315</strain>
    </source>
</reference>
<organism evidence="1 2">
    <name type="scientific">Saccharomonospora viridis</name>
    <dbReference type="NCBI Taxonomy" id="1852"/>
    <lineage>
        <taxon>Bacteria</taxon>
        <taxon>Bacillati</taxon>
        <taxon>Actinomycetota</taxon>
        <taxon>Actinomycetes</taxon>
        <taxon>Pseudonocardiales</taxon>
        <taxon>Pseudonocardiaceae</taxon>
        <taxon>Saccharomonospora</taxon>
    </lineage>
</organism>
<dbReference type="EMBL" id="JRZE01000001">
    <property type="protein sequence ID" value="KHF45868.1"/>
    <property type="molecule type" value="Genomic_DNA"/>
</dbReference>